<evidence type="ECO:0000313" key="1">
    <source>
        <dbReference type="EMBL" id="KAJ8345094.1"/>
    </source>
</evidence>
<sequence>MQELVGPIQWVTSVTEAALGLICCQVAVRRRYWATRIPPPVTCYVNYPRGPTAFMCESERELRAGFDPRSVFVLSGTARRGSFPLSLVMSAASRSLSLSPAAGS</sequence>
<keyword evidence="2" id="KW-1185">Reference proteome</keyword>
<reference evidence="1" key="1">
    <citation type="journal article" date="2023" name="Science">
        <title>Genome structures resolve the early diversification of teleost fishes.</title>
        <authorList>
            <person name="Parey E."/>
            <person name="Louis A."/>
            <person name="Montfort J."/>
            <person name="Bouchez O."/>
            <person name="Roques C."/>
            <person name="Iampietro C."/>
            <person name="Lluch J."/>
            <person name="Castinel A."/>
            <person name="Donnadieu C."/>
            <person name="Desvignes T."/>
            <person name="Floi Bucao C."/>
            <person name="Jouanno E."/>
            <person name="Wen M."/>
            <person name="Mejri S."/>
            <person name="Dirks R."/>
            <person name="Jansen H."/>
            <person name="Henkel C."/>
            <person name="Chen W.J."/>
            <person name="Zahm M."/>
            <person name="Cabau C."/>
            <person name="Klopp C."/>
            <person name="Thompson A.W."/>
            <person name="Robinson-Rechavi M."/>
            <person name="Braasch I."/>
            <person name="Lecointre G."/>
            <person name="Bobe J."/>
            <person name="Postlethwait J.H."/>
            <person name="Berthelot C."/>
            <person name="Roest Crollius H."/>
            <person name="Guiguen Y."/>
        </authorList>
    </citation>
    <scope>NUCLEOTIDE SEQUENCE</scope>
    <source>
        <strain evidence="1">WJC10195</strain>
    </source>
</reference>
<protein>
    <submittedName>
        <fullName evidence="1">Uncharacterized protein</fullName>
    </submittedName>
</protein>
<gene>
    <name evidence="1" type="ORF">SKAU_G00292870</name>
</gene>
<organism evidence="1 2">
    <name type="scientific">Synaphobranchus kaupii</name>
    <name type="common">Kaup's arrowtooth eel</name>
    <dbReference type="NCBI Taxonomy" id="118154"/>
    <lineage>
        <taxon>Eukaryota</taxon>
        <taxon>Metazoa</taxon>
        <taxon>Chordata</taxon>
        <taxon>Craniata</taxon>
        <taxon>Vertebrata</taxon>
        <taxon>Euteleostomi</taxon>
        <taxon>Actinopterygii</taxon>
        <taxon>Neopterygii</taxon>
        <taxon>Teleostei</taxon>
        <taxon>Anguilliformes</taxon>
        <taxon>Synaphobranchidae</taxon>
        <taxon>Synaphobranchus</taxon>
    </lineage>
</organism>
<dbReference type="EMBL" id="JAINUF010000012">
    <property type="protein sequence ID" value="KAJ8345094.1"/>
    <property type="molecule type" value="Genomic_DNA"/>
</dbReference>
<proteinExistence type="predicted"/>
<comment type="caution">
    <text evidence="1">The sequence shown here is derived from an EMBL/GenBank/DDBJ whole genome shotgun (WGS) entry which is preliminary data.</text>
</comment>
<name>A0A9Q1EU86_SYNKA</name>
<evidence type="ECO:0000313" key="2">
    <source>
        <dbReference type="Proteomes" id="UP001152622"/>
    </source>
</evidence>
<dbReference type="Proteomes" id="UP001152622">
    <property type="component" value="Chromosome 12"/>
</dbReference>
<dbReference type="AlphaFoldDB" id="A0A9Q1EU86"/>
<accession>A0A9Q1EU86</accession>